<proteinExistence type="predicted"/>
<feature type="compositionally biased region" description="Basic and acidic residues" evidence="1">
    <location>
        <begin position="1"/>
        <end position="12"/>
    </location>
</feature>
<name>E3N2B5_CAERE</name>
<protein>
    <submittedName>
        <fullName evidence="2">Uncharacterized protein</fullName>
    </submittedName>
</protein>
<evidence type="ECO:0000256" key="1">
    <source>
        <dbReference type="SAM" id="MobiDB-lite"/>
    </source>
</evidence>
<gene>
    <name evidence="2" type="ORF">CRE_16962</name>
</gene>
<accession>E3N2B5</accession>
<evidence type="ECO:0000313" key="3">
    <source>
        <dbReference type="Proteomes" id="UP000008281"/>
    </source>
</evidence>
<organism evidence="3">
    <name type="scientific">Caenorhabditis remanei</name>
    <name type="common">Caenorhabditis vulgaris</name>
    <dbReference type="NCBI Taxonomy" id="31234"/>
    <lineage>
        <taxon>Eukaryota</taxon>
        <taxon>Metazoa</taxon>
        <taxon>Ecdysozoa</taxon>
        <taxon>Nematoda</taxon>
        <taxon>Chromadorea</taxon>
        <taxon>Rhabditida</taxon>
        <taxon>Rhabditina</taxon>
        <taxon>Rhabditomorpha</taxon>
        <taxon>Rhabditoidea</taxon>
        <taxon>Rhabditidae</taxon>
        <taxon>Peloderinae</taxon>
        <taxon>Caenorhabditis</taxon>
    </lineage>
</organism>
<evidence type="ECO:0000313" key="2">
    <source>
        <dbReference type="EMBL" id="EFO84094.1"/>
    </source>
</evidence>
<keyword evidence="3" id="KW-1185">Reference proteome</keyword>
<dbReference type="Proteomes" id="UP000008281">
    <property type="component" value="Unassembled WGS sequence"/>
</dbReference>
<dbReference type="AlphaFoldDB" id="E3N2B5"/>
<feature type="region of interest" description="Disordered" evidence="1">
    <location>
        <begin position="1"/>
        <end position="37"/>
    </location>
</feature>
<sequence>MSGAKDPRDPGPRRRNPPGDTPHGINGDGPSALPHYYGDTLPLPSAWHLGSTPRRPYGLPGGEPGVYVPSGVREHLPIDHQPATAVATAMISQWKDNDKTIVLCFQITFK</sequence>
<reference evidence="2" key="1">
    <citation type="submission" date="2007-07" db="EMBL/GenBank/DDBJ databases">
        <title>PCAP assembly of the Caenorhabditis remanei genome.</title>
        <authorList>
            <consortium name="The Caenorhabditis remanei Sequencing Consortium"/>
            <person name="Wilson R.K."/>
        </authorList>
    </citation>
    <scope>NUCLEOTIDE SEQUENCE [LARGE SCALE GENOMIC DNA]</scope>
    <source>
        <strain evidence="2">PB4641</strain>
    </source>
</reference>
<dbReference type="EMBL" id="DS268512">
    <property type="protein sequence ID" value="EFO84094.1"/>
    <property type="molecule type" value="Genomic_DNA"/>
</dbReference>
<dbReference type="HOGENOM" id="CLU_2173329_0_0_1"/>